<name>D0L7V4_GORB4</name>
<evidence type="ECO:0000313" key="2">
    <source>
        <dbReference type="Proteomes" id="UP000001219"/>
    </source>
</evidence>
<dbReference type="RefSeq" id="WP_012833534.1">
    <property type="nucleotide sequence ID" value="NC_013441.1"/>
</dbReference>
<evidence type="ECO:0000313" key="1">
    <source>
        <dbReference type="EMBL" id="ACY20967.1"/>
    </source>
</evidence>
<keyword evidence="2" id="KW-1185">Reference proteome</keyword>
<dbReference type="HOGENOM" id="CLU_2129913_0_0_11"/>
<accession>D0L7V4</accession>
<dbReference type="Proteomes" id="UP000001219">
    <property type="component" value="Chromosome"/>
</dbReference>
<proteinExistence type="predicted"/>
<dbReference type="AlphaFoldDB" id="D0L7V4"/>
<dbReference type="eggNOG" id="ENOG5031VWC">
    <property type="taxonomic scope" value="Bacteria"/>
</dbReference>
<dbReference type="STRING" id="526226.Gbro_1705"/>
<protein>
    <submittedName>
        <fullName evidence="1">Uncharacterized protein</fullName>
    </submittedName>
</protein>
<reference evidence="1 2" key="2">
    <citation type="journal article" date="2010" name="Stand. Genomic Sci.">
        <title>Complete genome sequence of Gordonia bronchialis type strain (3410).</title>
        <authorList>
            <person name="Ivanova N."/>
            <person name="Sikorski J."/>
            <person name="Jando M."/>
            <person name="Lapidus A."/>
            <person name="Nolan M."/>
            <person name="Lucas S."/>
            <person name="Del Rio T.G."/>
            <person name="Tice H."/>
            <person name="Copeland A."/>
            <person name="Cheng J.F."/>
            <person name="Chen F."/>
            <person name="Bruce D."/>
            <person name="Goodwin L."/>
            <person name="Pitluck S."/>
            <person name="Mavromatis K."/>
            <person name="Ovchinnikova G."/>
            <person name="Pati A."/>
            <person name="Chen A."/>
            <person name="Palaniappan K."/>
            <person name="Land M."/>
            <person name="Hauser L."/>
            <person name="Chang Y.J."/>
            <person name="Jeffries C.D."/>
            <person name="Chain P."/>
            <person name="Saunders E."/>
            <person name="Han C."/>
            <person name="Detter J.C."/>
            <person name="Brettin T."/>
            <person name="Rohde M."/>
            <person name="Goker M."/>
            <person name="Bristow J."/>
            <person name="Eisen J.A."/>
            <person name="Markowitz V."/>
            <person name="Hugenholtz P."/>
            <person name="Klenk H.P."/>
            <person name="Kyrpides N.C."/>
        </authorList>
    </citation>
    <scope>NUCLEOTIDE SEQUENCE [LARGE SCALE GENOMIC DNA]</scope>
    <source>
        <strain evidence="2">ATCC 25592 / DSM 43247 / BCRC 13721 / JCM 3198 / KCTC 3076 / NBRC 16047 / NCTC 10667</strain>
    </source>
</reference>
<dbReference type="KEGG" id="gbr:Gbro_1705"/>
<dbReference type="OrthoDB" id="4376709at2"/>
<reference evidence="2" key="1">
    <citation type="submission" date="2009-10" db="EMBL/GenBank/DDBJ databases">
        <title>The complete chromosome of Gordonia bronchialis DSM 43247.</title>
        <authorList>
            <consortium name="US DOE Joint Genome Institute (JGI-PGF)"/>
            <person name="Lucas S."/>
            <person name="Copeland A."/>
            <person name="Lapidus A."/>
            <person name="Glavina del Rio T."/>
            <person name="Dalin E."/>
            <person name="Tice H."/>
            <person name="Bruce D."/>
            <person name="Goodwin L."/>
            <person name="Pitluck S."/>
            <person name="Kyrpides N."/>
            <person name="Mavromatis K."/>
            <person name="Ivanova N."/>
            <person name="Ovchinnikova G."/>
            <person name="Saunders E."/>
            <person name="Brettin T."/>
            <person name="Detter J.C."/>
            <person name="Han C."/>
            <person name="Larimer F."/>
            <person name="Land M."/>
            <person name="Hauser L."/>
            <person name="Markowitz V."/>
            <person name="Cheng J.-F."/>
            <person name="Hugenholtz P."/>
            <person name="Woyke T."/>
            <person name="Wu D."/>
            <person name="Jando M."/>
            <person name="Schneider S."/>
            <person name="Goeker M."/>
            <person name="Klenk H.-P."/>
            <person name="Eisen J.A."/>
        </authorList>
    </citation>
    <scope>NUCLEOTIDE SEQUENCE [LARGE SCALE GENOMIC DNA]</scope>
    <source>
        <strain evidence="2">ATCC 25592 / DSM 43247 / BCRC 13721 / JCM 3198 / KCTC 3076 / NBRC 16047 / NCTC 10667</strain>
    </source>
</reference>
<dbReference type="EMBL" id="CP001802">
    <property type="protein sequence ID" value="ACY20967.1"/>
    <property type="molecule type" value="Genomic_DNA"/>
</dbReference>
<organism evidence="1 2">
    <name type="scientific">Gordonia bronchialis (strain ATCC 25592 / DSM 43247 / BCRC 13721 / JCM 3198 / KCTC 3076 / NBRC 16047 / NCTC 10667)</name>
    <name type="common">Rhodococcus bronchialis</name>
    <dbReference type="NCBI Taxonomy" id="526226"/>
    <lineage>
        <taxon>Bacteria</taxon>
        <taxon>Bacillati</taxon>
        <taxon>Actinomycetota</taxon>
        <taxon>Actinomycetes</taxon>
        <taxon>Mycobacteriales</taxon>
        <taxon>Gordoniaceae</taxon>
        <taxon>Gordonia</taxon>
    </lineage>
</organism>
<gene>
    <name evidence="1" type="ordered locus">Gbro_1705</name>
</gene>
<sequence>MDRIVVDADQISQVAAFYRRASLVVYAVSQDLSSHVFGTWARGQPEGDDVMSSLAARYATMGAQLATRLSAQSQAAAVLASTLGRGSSELAAGDAAAAAMIPVIGDTRFGDTR</sequence>